<dbReference type="VEuPathDB" id="FungiDB:ASPGLDRAFT_43906"/>
<reference evidence="4" key="1">
    <citation type="journal article" date="2017" name="Genome Biol.">
        <title>Comparative genomics reveals high biological diversity and specific adaptations in the industrially and medically important fungal genus Aspergillus.</title>
        <authorList>
            <person name="de Vries R.P."/>
            <person name="Riley R."/>
            <person name="Wiebenga A."/>
            <person name="Aguilar-Osorio G."/>
            <person name="Amillis S."/>
            <person name="Uchima C.A."/>
            <person name="Anderluh G."/>
            <person name="Asadollahi M."/>
            <person name="Askin M."/>
            <person name="Barry K."/>
            <person name="Battaglia E."/>
            <person name="Bayram O."/>
            <person name="Benocci T."/>
            <person name="Braus-Stromeyer S.A."/>
            <person name="Caldana C."/>
            <person name="Canovas D."/>
            <person name="Cerqueira G.C."/>
            <person name="Chen F."/>
            <person name="Chen W."/>
            <person name="Choi C."/>
            <person name="Clum A."/>
            <person name="Dos Santos R.A."/>
            <person name="Damasio A.R."/>
            <person name="Diallinas G."/>
            <person name="Emri T."/>
            <person name="Fekete E."/>
            <person name="Flipphi M."/>
            <person name="Freyberg S."/>
            <person name="Gallo A."/>
            <person name="Gournas C."/>
            <person name="Habgood R."/>
            <person name="Hainaut M."/>
            <person name="Harispe M.L."/>
            <person name="Henrissat B."/>
            <person name="Hilden K.S."/>
            <person name="Hope R."/>
            <person name="Hossain A."/>
            <person name="Karabika E."/>
            <person name="Karaffa L."/>
            <person name="Karanyi Z."/>
            <person name="Krasevec N."/>
            <person name="Kuo A."/>
            <person name="Kusch H."/>
            <person name="LaButti K."/>
            <person name="Lagendijk E.L."/>
            <person name="Lapidus A."/>
            <person name="Levasseur A."/>
            <person name="Lindquist E."/>
            <person name="Lipzen A."/>
            <person name="Logrieco A.F."/>
            <person name="MacCabe A."/>
            <person name="Maekelae M.R."/>
            <person name="Malavazi I."/>
            <person name="Melin P."/>
            <person name="Meyer V."/>
            <person name="Mielnichuk N."/>
            <person name="Miskei M."/>
            <person name="Molnar A.P."/>
            <person name="Mule G."/>
            <person name="Ngan C.Y."/>
            <person name="Orejas M."/>
            <person name="Orosz E."/>
            <person name="Ouedraogo J.P."/>
            <person name="Overkamp K.M."/>
            <person name="Park H.-S."/>
            <person name="Perrone G."/>
            <person name="Piumi F."/>
            <person name="Punt P.J."/>
            <person name="Ram A.F."/>
            <person name="Ramon A."/>
            <person name="Rauscher S."/>
            <person name="Record E."/>
            <person name="Riano-Pachon D.M."/>
            <person name="Robert V."/>
            <person name="Roehrig J."/>
            <person name="Ruller R."/>
            <person name="Salamov A."/>
            <person name="Salih N.S."/>
            <person name="Samson R.A."/>
            <person name="Sandor E."/>
            <person name="Sanguinetti M."/>
            <person name="Schuetze T."/>
            <person name="Sepcic K."/>
            <person name="Shelest E."/>
            <person name="Sherlock G."/>
            <person name="Sophianopoulou V."/>
            <person name="Squina F.M."/>
            <person name="Sun H."/>
            <person name="Susca A."/>
            <person name="Todd R.B."/>
            <person name="Tsang A."/>
            <person name="Unkles S.E."/>
            <person name="van de Wiele N."/>
            <person name="van Rossen-Uffink D."/>
            <person name="Oliveira J.V."/>
            <person name="Vesth T.C."/>
            <person name="Visser J."/>
            <person name="Yu J.-H."/>
            <person name="Zhou M."/>
            <person name="Andersen M.R."/>
            <person name="Archer D.B."/>
            <person name="Baker S.E."/>
            <person name="Benoit I."/>
            <person name="Brakhage A.A."/>
            <person name="Braus G.H."/>
            <person name="Fischer R."/>
            <person name="Frisvad J.C."/>
            <person name="Goldman G.H."/>
            <person name="Houbraken J."/>
            <person name="Oakley B."/>
            <person name="Pocsi I."/>
            <person name="Scazzocchio C."/>
            <person name="Seiboth B."/>
            <person name="vanKuyk P.A."/>
            <person name="Wortman J."/>
            <person name="Dyer P.S."/>
            <person name="Grigoriev I.V."/>
        </authorList>
    </citation>
    <scope>NUCLEOTIDE SEQUENCE [LARGE SCALE GENOMIC DNA]</scope>
    <source>
        <strain evidence="4">CBS 516.65</strain>
    </source>
</reference>
<dbReference type="Gene3D" id="3.30.200.20">
    <property type="entry name" value="Phosphorylase Kinase, domain 1"/>
    <property type="match status" value="1"/>
</dbReference>
<name>A0A1L9VTY5_ASPGL</name>
<evidence type="ECO:0000259" key="2">
    <source>
        <dbReference type="Pfam" id="PF01636"/>
    </source>
</evidence>
<dbReference type="Pfam" id="PF01636">
    <property type="entry name" value="APH"/>
    <property type="match status" value="1"/>
</dbReference>
<dbReference type="OrthoDB" id="5411099at2759"/>
<evidence type="ECO:0000313" key="4">
    <source>
        <dbReference type="Proteomes" id="UP000184300"/>
    </source>
</evidence>
<dbReference type="InterPro" id="IPR011009">
    <property type="entry name" value="Kinase-like_dom_sf"/>
</dbReference>
<accession>A0A1L9VTY5</accession>
<keyword evidence="4" id="KW-1185">Reference proteome</keyword>
<dbReference type="STRING" id="1160497.A0A1L9VTY5"/>
<dbReference type="InterPro" id="IPR002575">
    <property type="entry name" value="Aminoglycoside_PTrfase"/>
</dbReference>
<evidence type="ECO:0000256" key="1">
    <source>
        <dbReference type="SAM" id="MobiDB-lite"/>
    </source>
</evidence>
<dbReference type="RefSeq" id="XP_022404051.1">
    <property type="nucleotide sequence ID" value="XM_022545907.1"/>
</dbReference>
<dbReference type="AlphaFoldDB" id="A0A1L9VTY5"/>
<evidence type="ECO:0000313" key="3">
    <source>
        <dbReference type="EMBL" id="OJJ87362.1"/>
    </source>
</evidence>
<feature type="region of interest" description="Disordered" evidence="1">
    <location>
        <begin position="1"/>
        <end position="42"/>
    </location>
</feature>
<proteinExistence type="predicted"/>
<feature type="compositionally biased region" description="Acidic residues" evidence="1">
    <location>
        <begin position="25"/>
        <end position="42"/>
    </location>
</feature>
<protein>
    <recommendedName>
        <fullName evidence="2">Aminoglycoside phosphotransferase domain-containing protein</fullName>
    </recommendedName>
</protein>
<gene>
    <name evidence="3" type="ORF">ASPGLDRAFT_43906</name>
</gene>
<dbReference type="SUPFAM" id="SSF56112">
    <property type="entry name" value="Protein kinase-like (PK-like)"/>
    <property type="match status" value="1"/>
</dbReference>
<organism evidence="3 4">
    <name type="scientific">Aspergillus glaucus CBS 516.65</name>
    <dbReference type="NCBI Taxonomy" id="1160497"/>
    <lineage>
        <taxon>Eukaryota</taxon>
        <taxon>Fungi</taxon>
        <taxon>Dikarya</taxon>
        <taxon>Ascomycota</taxon>
        <taxon>Pezizomycotina</taxon>
        <taxon>Eurotiomycetes</taxon>
        <taxon>Eurotiomycetidae</taxon>
        <taxon>Eurotiales</taxon>
        <taxon>Aspergillaceae</taxon>
        <taxon>Aspergillus</taxon>
        <taxon>Aspergillus subgen. Aspergillus</taxon>
    </lineage>
</organism>
<dbReference type="Gene3D" id="3.90.1200.10">
    <property type="match status" value="1"/>
</dbReference>
<feature type="domain" description="Aminoglycoside phosphotransferase" evidence="2">
    <location>
        <begin position="94"/>
        <end position="336"/>
    </location>
</feature>
<sequence length="407" mass="45839">MLQKDRILHKAPNQVITAPPSDRNPEEEGDSLNEDEDKEEEDIGHLQDRAISIASNVIADVFESSRLSGLEYITCGGYNHVWLVVYSTDRSQGGSQDNKFILRISREVASLQPYQIRHEVACLHFLKENVPQIPVPKVYAWDDGTSNSGPAFIAQEFIKGQKLSVVWPDLTEEQKTVISREIASVIVDLGETRFDCGIGGLAINAPAGPTIEAAKIFNGRTKFHSPDFYNIGPYTESKGYIQACYDREISFYTHAGEADLEPIAEAFEETSVSSFISQLQRERDAILEDDSVFQKIDAEPLVLVHEDFHSSNMLVLDGHLVGVLDWEFSGVYPLSELLGAAAILQISGPRRYENEEWTEQEEMKWQGHYLEEIQRVTRQRGWTEQDITTVMGGGHYILQKARSVMFP</sequence>
<dbReference type="PANTHER" id="PTHR21310">
    <property type="entry name" value="AMINOGLYCOSIDE PHOSPHOTRANSFERASE-RELATED-RELATED"/>
    <property type="match status" value="1"/>
</dbReference>
<dbReference type="GeneID" id="34462168"/>
<dbReference type="InterPro" id="IPR051678">
    <property type="entry name" value="AGP_Transferase"/>
</dbReference>
<dbReference type="PANTHER" id="PTHR21310:SF15">
    <property type="entry name" value="AMINOGLYCOSIDE PHOSPHOTRANSFERASE DOMAIN-CONTAINING PROTEIN"/>
    <property type="match status" value="1"/>
</dbReference>
<dbReference type="EMBL" id="KV878891">
    <property type="protein sequence ID" value="OJJ87362.1"/>
    <property type="molecule type" value="Genomic_DNA"/>
</dbReference>
<dbReference type="Proteomes" id="UP000184300">
    <property type="component" value="Unassembled WGS sequence"/>
</dbReference>